<dbReference type="InterPro" id="IPR001810">
    <property type="entry name" value="F-box_dom"/>
</dbReference>
<reference evidence="2" key="1">
    <citation type="submission" date="2022-11" db="EMBL/GenBank/DDBJ databases">
        <authorList>
            <person name="Kikuchi T."/>
        </authorList>
    </citation>
    <scope>NUCLEOTIDE SEQUENCE</scope>
    <source>
        <strain evidence="2">PS1010</strain>
    </source>
</reference>
<name>A0A9P1N3X4_9PELO</name>
<proteinExistence type="predicted"/>
<dbReference type="SMART" id="SM00256">
    <property type="entry name" value="FBOX"/>
    <property type="match status" value="1"/>
</dbReference>
<dbReference type="Pfam" id="PF00646">
    <property type="entry name" value="F-box"/>
    <property type="match status" value="1"/>
</dbReference>
<feature type="domain" description="F-box" evidence="1">
    <location>
        <begin position="32"/>
        <end position="81"/>
    </location>
</feature>
<evidence type="ECO:0000313" key="3">
    <source>
        <dbReference type="Proteomes" id="UP001152747"/>
    </source>
</evidence>
<dbReference type="EMBL" id="CANHGI010000005">
    <property type="protein sequence ID" value="CAI5450158.1"/>
    <property type="molecule type" value="Genomic_DNA"/>
</dbReference>
<dbReference type="Proteomes" id="UP001152747">
    <property type="component" value="Unassembled WGS sequence"/>
</dbReference>
<dbReference type="AlphaFoldDB" id="A0A9P1N3X4"/>
<protein>
    <recommendedName>
        <fullName evidence="1">F-box domain-containing protein</fullName>
    </recommendedName>
</protein>
<organism evidence="2 3">
    <name type="scientific">Caenorhabditis angaria</name>
    <dbReference type="NCBI Taxonomy" id="860376"/>
    <lineage>
        <taxon>Eukaryota</taxon>
        <taxon>Metazoa</taxon>
        <taxon>Ecdysozoa</taxon>
        <taxon>Nematoda</taxon>
        <taxon>Chromadorea</taxon>
        <taxon>Rhabditida</taxon>
        <taxon>Rhabditina</taxon>
        <taxon>Rhabditomorpha</taxon>
        <taxon>Rhabditoidea</taxon>
        <taxon>Rhabditidae</taxon>
        <taxon>Peloderinae</taxon>
        <taxon>Caenorhabditis</taxon>
    </lineage>
</organism>
<gene>
    <name evidence="2" type="ORF">CAMP_LOCUS12795</name>
</gene>
<dbReference type="PROSITE" id="PS50181">
    <property type="entry name" value="FBOX"/>
    <property type="match status" value="1"/>
</dbReference>
<keyword evidence="3" id="KW-1185">Reference proteome</keyword>
<dbReference type="SUPFAM" id="SSF81383">
    <property type="entry name" value="F-box domain"/>
    <property type="match status" value="1"/>
</dbReference>
<evidence type="ECO:0000259" key="1">
    <source>
        <dbReference type="PROSITE" id="PS50181"/>
    </source>
</evidence>
<sequence>MLVTDQLLRLFQFMNGKSQMRIAFGSKKSKKHPKFGNLPENVWDKILDFLPPLEVVKVRRVNKMLKTLVEKRKKRILYADFLRSDVFQLLPEGISGDGEFFRHAKNSRLIFHEEKRSVLIIVDTHWSASDAHKMLGAIKYFGEFARTVTLDASLAELCVAAQSTSDIAYWFAYQSASSPRRDASPATWQPRTQLIPTGPLFPRATELAIRASVPQLSRLRRFAVYRSPLTRGIIDAANLCALRVVVATATQPQRGEYGGPAPRRQVIVRSSHKILAPFLRWAQAQRLGHRFSVQFV</sequence>
<dbReference type="InterPro" id="IPR036047">
    <property type="entry name" value="F-box-like_dom_sf"/>
</dbReference>
<accession>A0A9P1N3X4</accession>
<dbReference type="OrthoDB" id="5832634at2759"/>
<evidence type="ECO:0000313" key="2">
    <source>
        <dbReference type="EMBL" id="CAI5450158.1"/>
    </source>
</evidence>
<comment type="caution">
    <text evidence="2">The sequence shown here is derived from an EMBL/GenBank/DDBJ whole genome shotgun (WGS) entry which is preliminary data.</text>
</comment>